<accession>U6B5N2</accession>
<dbReference type="AlphaFoldDB" id="U6B5N2"/>
<dbReference type="HOGENOM" id="CLU_732961_0_0_5"/>
<organism evidence="2 3">
    <name type="scientific">Candidatus Liberibacter americanus str. Sao Paulo</name>
    <dbReference type="NCBI Taxonomy" id="1261131"/>
    <lineage>
        <taxon>Bacteria</taxon>
        <taxon>Pseudomonadati</taxon>
        <taxon>Pseudomonadota</taxon>
        <taxon>Alphaproteobacteria</taxon>
        <taxon>Hyphomicrobiales</taxon>
        <taxon>Rhizobiaceae</taxon>
        <taxon>Liberibacter</taxon>
    </lineage>
</organism>
<name>U6B5N2_9HYPH</name>
<feature type="transmembrane region" description="Helical" evidence="1">
    <location>
        <begin position="50"/>
        <end position="75"/>
    </location>
</feature>
<dbReference type="EMBL" id="CP006604">
    <property type="protein sequence ID" value="AHA28128.1"/>
    <property type="molecule type" value="Genomic_DNA"/>
</dbReference>
<dbReference type="eggNOG" id="COG4223">
    <property type="taxonomic scope" value="Bacteria"/>
</dbReference>
<dbReference type="KEGG" id="lar:lam_785"/>
<dbReference type="STRING" id="1261131.lam_785"/>
<evidence type="ECO:0000256" key="1">
    <source>
        <dbReference type="SAM" id="Phobius"/>
    </source>
</evidence>
<evidence type="ECO:0000313" key="3">
    <source>
        <dbReference type="Proteomes" id="UP000017862"/>
    </source>
</evidence>
<sequence length="377" mass="43453">MTPNDNNPPKENNKSCNKENMDHIDNNIDCQEKIWNTELGGYQYNKTYRIIARILIGILLLSCLFGISFAIVLGIKLYHGSSIFFTYKDPLLEQISNQKKEESHNNSINQYDLDQSLTYIHDNQQIKNADNSEKSNGNNKDLNQINQLISDQKHKESKDLYKQENVSVKLFNEEIYHLKRLILNINKSYDDIKSRLEKTEKIIENPLKNSNIQRMISLIIINDSINRGEYPFDKKMITDGISILDPCTSVLMKFANAKIPTLLEIALQFPKVSEEMIAETESMDKDMGFIKYLFYQLKKLIKVRFIGNTEGDNITALISRIENNLKNGDLIKASSEWDKIPEKAQKPGIFLRNAIDAHICSDKIIKEELAKISNKNL</sequence>
<keyword evidence="1" id="KW-0472">Membrane</keyword>
<proteinExistence type="predicted"/>
<reference evidence="2 3" key="1">
    <citation type="journal article" date="2014" name="Mol. Plant Microbe Interact.">
        <title>The complete genome sequence of Candidatus Liberibacter americanus, associated with citrus Huanglongbing.</title>
        <authorList>
            <person name="Wulff N.A."/>
            <person name="Zhang S."/>
            <person name="Setubal J.C."/>
            <person name="Almeida N.F."/>
            <person name="Martins E.C."/>
            <person name="Harakava R."/>
            <person name="Kumar D."/>
            <person name="Rangel L.T."/>
            <person name="Foissac X."/>
            <person name="Bove J."/>
            <person name="Gabriel D.W."/>
        </authorList>
    </citation>
    <scope>NUCLEOTIDE SEQUENCE [LARGE SCALE GENOMIC DNA]</scope>
    <source>
        <strain evidence="2 3">Sao Paulo</strain>
    </source>
</reference>
<keyword evidence="3" id="KW-1185">Reference proteome</keyword>
<keyword evidence="1" id="KW-0812">Transmembrane</keyword>
<gene>
    <name evidence="2" type="ORF">lam_785</name>
</gene>
<dbReference type="RefSeq" id="WP_007557291.1">
    <property type="nucleotide sequence ID" value="NC_022793.1"/>
</dbReference>
<dbReference type="PATRIC" id="fig|1261131.3.peg.749"/>
<dbReference type="Proteomes" id="UP000017862">
    <property type="component" value="Chromosome"/>
</dbReference>
<protein>
    <submittedName>
        <fullName evidence="2">Uncharacterized protein</fullName>
    </submittedName>
</protein>
<keyword evidence="1" id="KW-1133">Transmembrane helix</keyword>
<evidence type="ECO:0000313" key="2">
    <source>
        <dbReference type="EMBL" id="AHA28128.1"/>
    </source>
</evidence>